<proteinExistence type="predicted"/>
<dbReference type="AlphaFoldDB" id="A0A448PE90"/>
<dbReference type="KEGG" id="tbw:NCTC13354_00931"/>
<keyword evidence="2" id="KW-1185">Reference proteome</keyword>
<dbReference type="EMBL" id="LR134476">
    <property type="protein sequence ID" value="VEI13220.1"/>
    <property type="molecule type" value="Genomic_DNA"/>
</dbReference>
<sequence>MRLVHKQTQVVVDVPEDFVARLGVGWEPVKESKPAARAAAAKKASAKK</sequence>
<dbReference type="InterPro" id="IPR055726">
    <property type="entry name" value="DUF7302"/>
</dbReference>
<evidence type="ECO:0000313" key="2">
    <source>
        <dbReference type="Proteomes" id="UP000269542"/>
    </source>
</evidence>
<protein>
    <submittedName>
        <fullName evidence="1">Uncharacterized protein</fullName>
    </submittedName>
</protein>
<dbReference type="Proteomes" id="UP000269542">
    <property type="component" value="Chromosome"/>
</dbReference>
<name>A0A448PE90_9ACTO</name>
<reference evidence="1 2" key="1">
    <citation type="submission" date="2018-12" db="EMBL/GenBank/DDBJ databases">
        <authorList>
            <consortium name="Pathogen Informatics"/>
        </authorList>
    </citation>
    <scope>NUCLEOTIDE SEQUENCE [LARGE SCALE GENOMIC DNA]</scope>
    <source>
        <strain evidence="1 2">NCTC13354</strain>
    </source>
</reference>
<organism evidence="1 2">
    <name type="scientific">Trueperella bialowiezensis</name>
    <dbReference type="NCBI Taxonomy" id="312285"/>
    <lineage>
        <taxon>Bacteria</taxon>
        <taxon>Bacillati</taxon>
        <taxon>Actinomycetota</taxon>
        <taxon>Actinomycetes</taxon>
        <taxon>Actinomycetales</taxon>
        <taxon>Actinomycetaceae</taxon>
        <taxon>Trueperella</taxon>
    </lineage>
</organism>
<evidence type="ECO:0000313" key="1">
    <source>
        <dbReference type="EMBL" id="VEI13220.1"/>
    </source>
</evidence>
<accession>A0A448PE90</accession>
<gene>
    <name evidence="1" type="ORF">NCTC13354_00931</name>
</gene>
<dbReference type="Pfam" id="PF23976">
    <property type="entry name" value="DUF7302"/>
    <property type="match status" value="1"/>
</dbReference>